<dbReference type="Pfam" id="PF13356">
    <property type="entry name" value="Arm-DNA-bind_3"/>
    <property type="match status" value="1"/>
</dbReference>
<evidence type="ECO:0000256" key="2">
    <source>
        <dbReference type="ARBA" id="ARBA00022908"/>
    </source>
</evidence>
<dbReference type="InterPro" id="IPR002104">
    <property type="entry name" value="Integrase_catalytic"/>
</dbReference>
<dbReference type="RefSeq" id="WP_267537626.1">
    <property type="nucleotide sequence ID" value="NZ_JAPNKA010000001.1"/>
</dbReference>
<dbReference type="Gene3D" id="1.10.150.130">
    <property type="match status" value="1"/>
</dbReference>
<reference evidence="6 7" key="1">
    <citation type="submission" date="2022-11" db="EMBL/GenBank/DDBJ databases">
        <title>Minimal conservation of predation-associated metabolite biosynthetic gene clusters underscores biosynthetic potential of Myxococcota including descriptions for ten novel species: Archangium lansinium sp. nov., Myxococcus landrumus sp. nov., Nannocystis bai.</title>
        <authorList>
            <person name="Ahearne A."/>
            <person name="Stevens C."/>
            <person name="Phillips K."/>
        </authorList>
    </citation>
    <scope>NUCLEOTIDE SEQUENCE [LARGE SCALE GENOMIC DNA]</scope>
    <source>
        <strain evidence="6 7">MIWBW</strain>
    </source>
</reference>
<dbReference type="Gene3D" id="3.30.160.390">
    <property type="entry name" value="Integrase, DNA-binding domain"/>
    <property type="match status" value="1"/>
</dbReference>
<dbReference type="Gene3D" id="1.10.443.10">
    <property type="entry name" value="Intergrase catalytic core"/>
    <property type="match status" value="1"/>
</dbReference>
<dbReference type="InterPro" id="IPR013762">
    <property type="entry name" value="Integrase-like_cat_sf"/>
</dbReference>
<dbReference type="EMBL" id="JAPNKA010000001">
    <property type="protein sequence ID" value="MCY1078866.1"/>
    <property type="molecule type" value="Genomic_DNA"/>
</dbReference>
<sequence>MNKLTELEVKAHVKAVRAWREAGVEKPPEGKSWKLFDGGGLFLTVTAAGTPVWRVKYAFGGKTGRYFAAGTYPEVSLQAARLARARVKADLEKGKDPVQARRMSRVAAVVSAGTTFESVAEAWLAKSRSGWSQAHYETTAETLERYAKPLRSFPIAEITDPMVGKLVEHVVVERESIDTARKLRQSLAGIFRYAMARGFCTHNPAESSRELIPRKRQIGRRPALLEFAALGDILRRASAANLSRAVHMAHRLCAFSAARVGNVISAEWSEFAELDAEVPAWVIPRAKMKAQDRHHDHRVILGPPIADELRAWRRMTGSGRYLFPSLTDPSEHIVSEALSKLYRVTLGLKKTHTPHGYRAAFATLARENGFDRDAVEMALDHVHASEVVRAYDRGARLPERVRLANWWCEQLVRAERGDE</sequence>
<dbReference type="InterPro" id="IPR053876">
    <property type="entry name" value="Phage_int_M"/>
</dbReference>
<dbReference type="PANTHER" id="PTHR30629">
    <property type="entry name" value="PROPHAGE INTEGRASE"/>
    <property type="match status" value="1"/>
</dbReference>
<evidence type="ECO:0000256" key="1">
    <source>
        <dbReference type="ARBA" id="ARBA00008857"/>
    </source>
</evidence>
<keyword evidence="7" id="KW-1185">Reference proteome</keyword>
<organism evidence="6 7">
    <name type="scientific">Archangium lansingense</name>
    <dbReference type="NCBI Taxonomy" id="2995310"/>
    <lineage>
        <taxon>Bacteria</taxon>
        <taxon>Pseudomonadati</taxon>
        <taxon>Myxococcota</taxon>
        <taxon>Myxococcia</taxon>
        <taxon>Myxococcales</taxon>
        <taxon>Cystobacterineae</taxon>
        <taxon>Archangiaceae</taxon>
        <taxon>Archangium</taxon>
    </lineage>
</organism>
<dbReference type="SUPFAM" id="SSF56349">
    <property type="entry name" value="DNA breaking-rejoining enzymes"/>
    <property type="match status" value="1"/>
</dbReference>
<evidence type="ECO:0000256" key="3">
    <source>
        <dbReference type="ARBA" id="ARBA00023125"/>
    </source>
</evidence>
<dbReference type="PANTHER" id="PTHR30629:SF2">
    <property type="entry name" value="PROPHAGE INTEGRASE INTS-RELATED"/>
    <property type="match status" value="1"/>
</dbReference>
<evidence type="ECO:0000313" key="7">
    <source>
        <dbReference type="Proteomes" id="UP001207654"/>
    </source>
</evidence>
<feature type="domain" description="Tyr recombinase" evidence="5">
    <location>
        <begin position="220"/>
        <end position="408"/>
    </location>
</feature>
<dbReference type="InterPro" id="IPR010998">
    <property type="entry name" value="Integrase_recombinase_N"/>
</dbReference>
<comment type="similarity">
    <text evidence="1">Belongs to the 'phage' integrase family.</text>
</comment>
<accession>A0ABT4ABB7</accession>
<name>A0ABT4ABB7_9BACT</name>
<dbReference type="Proteomes" id="UP001207654">
    <property type="component" value="Unassembled WGS sequence"/>
</dbReference>
<dbReference type="GO" id="GO:0003677">
    <property type="term" value="F:DNA binding"/>
    <property type="evidence" value="ECO:0007669"/>
    <property type="project" value="UniProtKB-KW"/>
</dbReference>
<evidence type="ECO:0000313" key="6">
    <source>
        <dbReference type="EMBL" id="MCY1078866.1"/>
    </source>
</evidence>
<evidence type="ECO:0000256" key="4">
    <source>
        <dbReference type="ARBA" id="ARBA00023172"/>
    </source>
</evidence>
<dbReference type="InterPro" id="IPR038488">
    <property type="entry name" value="Integrase_DNA-bd_sf"/>
</dbReference>
<keyword evidence="4" id="KW-0233">DNA recombination</keyword>
<keyword evidence="3 6" id="KW-0238">DNA-binding</keyword>
<protein>
    <submittedName>
        <fullName evidence="6">Integrase arm-type DNA-binding domain-containing protein</fullName>
    </submittedName>
</protein>
<keyword evidence="2" id="KW-0229">DNA integration</keyword>
<proteinExistence type="inferred from homology"/>
<dbReference type="InterPro" id="IPR011010">
    <property type="entry name" value="DNA_brk_join_enz"/>
</dbReference>
<comment type="caution">
    <text evidence="6">The sequence shown here is derived from an EMBL/GenBank/DDBJ whole genome shotgun (WGS) entry which is preliminary data.</text>
</comment>
<dbReference type="PROSITE" id="PS51898">
    <property type="entry name" value="TYR_RECOMBINASE"/>
    <property type="match status" value="1"/>
</dbReference>
<dbReference type="Pfam" id="PF00589">
    <property type="entry name" value="Phage_integrase"/>
    <property type="match status" value="1"/>
</dbReference>
<dbReference type="InterPro" id="IPR025166">
    <property type="entry name" value="Integrase_DNA_bind_dom"/>
</dbReference>
<evidence type="ECO:0000259" key="5">
    <source>
        <dbReference type="PROSITE" id="PS51898"/>
    </source>
</evidence>
<dbReference type="Pfam" id="PF22022">
    <property type="entry name" value="Phage_int_M"/>
    <property type="match status" value="1"/>
</dbReference>
<dbReference type="InterPro" id="IPR050808">
    <property type="entry name" value="Phage_Integrase"/>
</dbReference>
<gene>
    <name evidence="6" type="ORF">OV287_30830</name>
</gene>